<evidence type="ECO:0000256" key="4">
    <source>
        <dbReference type="ARBA" id="ARBA00012091"/>
    </source>
</evidence>
<reference evidence="9" key="1">
    <citation type="submission" date="2020-08" db="EMBL/GenBank/DDBJ databases">
        <title>Multicomponent nature underlies the extraordinary mechanical properties of spider dragline silk.</title>
        <authorList>
            <person name="Kono N."/>
            <person name="Nakamura H."/>
            <person name="Mori M."/>
            <person name="Yoshida Y."/>
            <person name="Ohtoshi R."/>
            <person name="Malay A.D."/>
            <person name="Moran D.A.P."/>
            <person name="Tomita M."/>
            <person name="Numata K."/>
            <person name="Arakawa K."/>
        </authorList>
    </citation>
    <scope>NUCLEOTIDE SEQUENCE</scope>
</reference>
<keyword evidence="10" id="KW-1185">Reference proteome</keyword>
<dbReference type="Pfam" id="PF06441">
    <property type="entry name" value="EHN"/>
    <property type="match status" value="1"/>
</dbReference>
<organism evidence="9 10">
    <name type="scientific">Trichonephila inaurata madagascariensis</name>
    <dbReference type="NCBI Taxonomy" id="2747483"/>
    <lineage>
        <taxon>Eukaryota</taxon>
        <taxon>Metazoa</taxon>
        <taxon>Ecdysozoa</taxon>
        <taxon>Arthropoda</taxon>
        <taxon>Chelicerata</taxon>
        <taxon>Arachnida</taxon>
        <taxon>Araneae</taxon>
        <taxon>Araneomorphae</taxon>
        <taxon>Entelegynae</taxon>
        <taxon>Araneoidea</taxon>
        <taxon>Nephilidae</taxon>
        <taxon>Trichonephila</taxon>
        <taxon>Trichonephila inaurata</taxon>
    </lineage>
</organism>
<dbReference type="EC" id="3.3.2.9" evidence="4"/>
<dbReference type="AlphaFoldDB" id="A0A8X7CHZ4"/>
<gene>
    <name evidence="9" type="primary">EPHX1</name>
    <name evidence="9" type="ORF">TNIN_122711</name>
</gene>
<evidence type="ECO:0000256" key="2">
    <source>
        <dbReference type="ARBA" id="ARBA00004111"/>
    </source>
</evidence>
<feature type="active site" description="Proton acceptor" evidence="7">
    <location>
        <position position="461"/>
    </location>
</feature>
<dbReference type="OrthoDB" id="7130006at2759"/>
<evidence type="ECO:0000256" key="5">
    <source>
        <dbReference type="ARBA" id="ARBA00022797"/>
    </source>
</evidence>
<feature type="active site" description="Nucleophile" evidence="7">
    <location>
        <position position="259"/>
    </location>
</feature>
<feature type="active site" description="Proton donor" evidence="7">
    <location>
        <position position="405"/>
    </location>
</feature>
<dbReference type="InterPro" id="IPR016292">
    <property type="entry name" value="Epoxide_hydrolase"/>
</dbReference>
<dbReference type="Gene3D" id="3.40.50.1820">
    <property type="entry name" value="alpha/beta hydrolase"/>
    <property type="match status" value="1"/>
</dbReference>
<comment type="caution">
    <text evidence="9">The sequence shown here is derived from an EMBL/GenBank/DDBJ whole genome shotgun (WGS) entry which is preliminary data.</text>
</comment>
<keyword evidence="6 9" id="KW-0378">Hydrolase</keyword>
<dbReference type="PANTHER" id="PTHR21661">
    <property type="entry name" value="EPOXIDE HYDROLASE 1-RELATED"/>
    <property type="match status" value="1"/>
</dbReference>
<evidence type="ECO:0000256" key="7">
    <source>
        <dbReference type="PIRSR" id="PIRSR001112-1"/>
    </source>
</evidence>
<comment type="catalytic activity">
    <reaction evidence="1">
        <text>1-(4-methoxyphenyl)-N-methyl-N-[(3-methyloxetan-3-yl)methyl]methanamine + H2O = 2-{[(4-methoxybenzyl)(methyl)amino]methyl}-2-methylpropane-1,3-diol</text>
        <dbReference type="Rhea" id="RHEA:55764"/>
        <dbReference type="ChEBI" id="CHEBI:15377"/>
        <dbReference type="ChEBI" id="CHEBI:139161"/>
        <dbReference type="ChEBI" id="CHEBI:139164"/>
        <dbReference type="EC" id="3.3.2.9"/>
    </reaction>
</comment>
<dbReference type="GO" id="GO:0033961">
    <property type="term" value="F:cis-stilbene-oxide hydrolase activity"/>
    <property type="evidence" value="ECO:0007669"/>
    <property type="project" value="UniProtKB-EC"/>
</dbReference>
<dbReference type="PANTHER" id="PTHR21661:SF35">
    <property type="entry name" value="EPOXIDE HYDROLASE"/>
    <property type="match status" value="1"/>
</dbReference>
<dbReference type="InterPro" id="IPR029058">
    <property type="entry name" value="AB_hydrolase_fold"/>
</dbReference>
<evidence type="ECO:0000313" key="9">
    <source>
        <dbReference type="EMBL" id="GFY69573.1"/>
    </source>
</evidence>
<name>A0A8X7CHZ4_9ARAC</name>
<dbReference type="PRINTS" id="PR00412">
    <property type="entry name" value="EPOXHYDRLASE"/>
</dbReference>
<feature type="domain" description="Epoxide hydrolase N-terminal" evidence="8">
    <location>
        <begin position="83"/>
        <end position="193"/>
    </location>
</feature>
<dbReference type="InterPro" id="IPR010497">
    <property type="entry name" value="Epoxide_hydro_N"/>
</dbReference>
<evidence type="ECO:0000256" key="1">
    <source>
        <dbReference type="ARBA" id="ARBA00000221"/>
    </source>
</evidence>
<dbReference type="InterPro" id="IPR000639">
    <property type="entry name" value="Epox_hydrolase-like"/>
</dbReference>
<evidence type="ECO:0000259" key="8">
    <source>
        <dbReference type="Pfam" id="PF06441"/>
    </source>
</evidence>
<evidence type="ECO:0000256" key="3">
    <source>
        <dbReference type="ARBA" id="ARBA00010088"/>
    </source>
</evidence>
<dbReference type="Proteomes" id="UP000886998">
    <property type="component" value="Unassembled WGS sequence"/>
</dbReference>
<sequence length="488" mass="56525">MVILLVVSAAAVLLFVKFVFSILFPKDQRDTRGYKEGWFGKDPPPGLNNEESDFVLLIKSVKFVTQQKKLNNNYNFLRQDTSIRPFKIDVPEEVLIDLKNRLERTRLEEPVEDSKFLYGFNPNYLRTVLKYWKNEYDWRKQEAELNRLPHFKTRIEGIDVHFIHVKPVLSEERTLKVVPLMIIHGWPGSFVEFCKIVPLLVTPRPEHDFVFEVVCPSIPGYGFSESPHRKGFHARAAARVFVTLMERIGYPKFYVQGGDWGSYIASLMARYYSPRVQGLHVNMYFFKPRPWELLKGIAISLFPSLVRPEEYKSFFPIKKKIKDLLEESGYFHIQTTKPDTLGCGMSDSPAGMAAYLLEKFPVATNPEFVHREDGGLTEKFTLDELLTNVMLYWVNNNFTAAARFYKENIKDVLKGLHEKMSVTVPSAVALFPNEVLMRPKTLMSQQMPNMVSYTIMPRGGHFAALEEPLLLANDLWKFVDIVEKKYKL</sequence>
<evidence type="ECO:0000313" key="10">
    <source>
        <dbReference type="Proteomes" id="UP000886998"/>
    </source>
</evidence>
<dbReference type="PIRSF" id="PIRSF001112">
    <property type="entry name" value="Epoxide_hydrolase"/>
    <property type="match status" value="1"/>
</dbReference>
<evidence type="ECO:0000256" key="6">
    <source>
        <dbReference type="ARBA" id="ARBA00022801"/>
    </source>
</evidence>
<dbReference type="EMBL" id="BMAV01017712">
    <property type="protein sequence ID" value="GFY69573.1"/>
    <property type="molecule type" value="Genomic_DNA"/>
</dbReference>
<comment type="similarity">
    <text evidence="3">Belongs to the peptidase S33 family.</text>
</comment>
<dbReference type="SUPFAM" id="SSF53474">
    <property type="entry name" value="alpha/beta-Hydrolases"/>
    <property type="match status" value="1"/>
</dbReference>
<comment type="subcellular location">
    <subcellularLocation>
        <location evidence="2">Microsome membrane</location>
        <topology evidence="2">Single-pass membrane protein</topology>
    </subcellularLocation>
</comment>
<dbReference type="GO" id="GO:0097176">
    <property type="term" value="P:epoxide metabolic process"/>
    <property type="evidence" value="ECO:0007669"/>
    <property type="project" value="TreeGrafter"/>
</dbReference>
<protein>
    <recommendedName>
        <fullName evidence="4">microsomal epoxide hydrolase</fullName>
        <ecNumber evidence="4">3.3.2.9</ecNumber>
    </recommendedName>
</protein>
<accession>A0A8X7CHZ4</accession>
<keyword evidence="5" id="KW-0058">Aromatic hydrocarbons catabolism</keyword>
<proteinExistence type="inferred from homology"/>